<feature type="transmembrane region" description="Helical" evidence="1">
    <location>
        <begin position="62"/>
        <end position="81"/>
    </location>
</feature>
<keyword evidence="1" id="KW-0812">Transmembrane</keyword>
<dbReference type="EMBL" id="BTGC01000008">
    <property type="protein sequence ID" value="GMM52497.1"/>
    <property type="molecule type" value="Genomic_DNA"/>
</dbReference>
<evidence type="ECO:0000313" key="3">
    <source>
        <dbReference type="Proteomes" id="UP001362899"/>
    </source>
</evidence>
<evidence type="ECO:0000256" key="1">
    <source>
        <dbReference type="SAM" id="Phobius"/>
    </source>
</evidence>
<dbReference type="AlphaFoldDB" id="A0AAV5RMZ6"/>
<evidence type="ECO:0000313" key="2">
    <source>
        <dbReference type="EMBL" id="GMM52497.1"/>
    </source>
</evidence>
<keyword evidence="3" id="KW-1185">Reference proteome</keyword>
<reference evidence="2 3" key="1">
    <citation type="journal article" date="2023" name="Elife">
        <title>Identification of key yeast species and microbe-microbe interactions impacting larval growth of Drosophila in the wild.</title>
        <authorList>
            <person name="Mure A."/>
            <person name="Sugiura Y."/>
            <person name="Maeda R."/>
            <person name="Honda K."/>
            <person name="Sakurai N."/>
            <person name="Takahashi Y."/>
            <person name="Watada M."/>
            <person name="Katoh T."/>
            <person name="Gotoh A."/>
            <person name="Gotoh Y."/>
            <person name="Taniguchi I."/>
            <person name="Nakamura K."/>
            <person name="Hayashi T."/>
            <person name="Katayama T."/>
            <person name="Uemura T."/>
            <person name="Hattori Y."/>
        </authorList>
    </citation>
    <scope>NUCLEOTIDE SEQUENCE [LARGE SCALE GENOMIC DNA]</scope>
    <source>
        <strain evidence="2 3">SB-73</strain>
    </source>
</reference>
<sequence length="140" mass="15197">MLHSQSKSYSNTNSYTNAVSAKFNIASNVQSLAVPMAIVLLCGNSAALVCKCKELWMRTISILSVVLAVGIAIWTPTFGVYTKVVETIKQNSRNGHDILLSIYRDENNHLNVDGDTQLYGTLLVPGKLDELLNNVPLGAS</sequence>
<accession>A0AAV5RMZ6</accession>
<organism evidence="2 3">
    <name type="scientific">Starmerella bacillaris</name>
    <name type="common">Yeast</name>
    <name type="synonym">Candida zemplinina</name>
    <dbReference type="NCBI Taxonomy" id="1247836"/>
    <lineage>
        <taxon>Eukaryota</taxon>
        <taxon>Fungi</taxon>
        <taxon>Dikarya</taxon>
        <taxon>Ascomycota</taxon>
        <taxon>Saccharomycotina</taxon>
        <taxon>Dipodascomycetes</taxon>
        <taxon>Dipodascales</taxon>
        <taxon>Trichomonascaceae</taxon>
        <taxon>Starmerella</taxon>
    </lineage>
</organism>
<keyword evidence="1" id="KW-1133">Transmembrane helix</keyword>
<feature type="transmembrane region" description="Helical" evidence="1">
    <location>
        <begin position="32"/>
        <end position="50"/>
    </location>
</feature>
<proteinExistence type="predicted"/>
<gene>
    <name evidence="2" type="ORF">DASB73_034600</name>
</gene>
<name>A0AAV5RMZ6_STABA</name>
<protein>
    <submittedName>
        <fullName evidence="2">Uncharacterized protein</fullName>
    </submittedName>
</protein>
<comment type="caution">
    <text evidence="2">The sequence shown here is derived from an EMBL/GenBank/DDBJ whole genome shotgun (WGS) entry which is preliminary data.</text>
</comment>
<dbReference type="Proteomes" id="UP001362899">
    <property type="component" value="Unassembled WGS sequence"/>
</dbReference>
<keyword evidence="1" id="KW-0472">Membrane</keyword>